<dbReference type="Pfam" id="PF26356">
    <property type="entry name" value="Pelota_N"/>
    <property type="match status" value="1"/>
</dbReference>
<dbReference type="InterPro" id="IPR005140">
    <property type="entry name" value="eRF1_Pelota-like_N"/>
</dbReference>
<evidence type="ECO:0000313" key="14">
    <source>
        <dbReference type="Proteomes" id="UP000029867"/>
    </source>
</evidence>
<dbReference type="Pfam" id="PF03464">
    <property type="entry name" value="eRF1_2"/>
    <property type="match status" value="1"/>
</dbReference>
<feature type="domain" description="eRF1/Pelota-like N-terminal" evidence="11">
    <location>
        <begin position="1"/>
        <end position="133"/>
    </location>
</feature>
<evidence type="ECO:0000256" key="10">
    <source>
        <dbReference type="RuleBase" id="RU362019"/>
    </source>
</evidence>
<dbReference type="PANTHER" id="PTHR10853">
    <property type="entry name" value="PELOTA"/>
    <property type="match status" value="1"/>
</dbReference>
<dbReference type="Gene3D" id="3.30.420.60">
    <property type="entry name" value="eRF1 domain 2"/>
    <property type="match status" value="1"/>
</dbReference>
<organism evidence="13 14">
    <name type="scientific">Pichia kudriavzevii</name>
    <name type="common">Yeast</name>
    <name type="synonym">Issatchenkia orientalis</name>
    <dbReference type="NCBI Taxonomy" id="4909"/>
    <lineage>
        <taxon>Eukaryota</taxon>
        <taxon>Fungi</taxon>
        <taxon>Dikarya</taxon>
        <taxon>Ascomycota</taxon>
        <taxon>Saccharomycotina</taxon>
        <taxon>Pichiomycetes</taxon>
        <taxon>Pichiales</taxon>
        <taxon>Pichiaceae</taxon>
        <taxon>Pichia</taxon>
    </lineage>
</organism>
<dbReference type="SMART" id="SM01194">
    <property type="entry name" value="eRF1_1"/>
    <property type="match status" value="1"/>
</dbReference>
<dbReference type="InterPro" id="IPR042226">
    <property type="entry name" value="eFR1_2_sf"/>
</dbReference>
<dbReference type="GO" id="GO:0046872">
    <property type="term" value="F:metal ion binding"/>
    <property type="evidence" value="ECO:0007669"/>
    <property type="project" value="UniProtKB-KW"/>
</dbReference>
<dbReference type="SUPFAM" id="SSF55315">
    <property type="entry name" value="L30e-like"/>
    <property type="match status" value="1"/>
</dbReference>
<dbReference type="GO" id="GO:0070966">
    <property type="term" value="P:nuclear-transcribed mRNA catabolic process, no-go decay"/>
    <property type="evidence" value="ECO:0007669"/>
    <property type="project" value="InterPro"/>
</dbReference>
<dbReference type="EMBL" id="CP028776">
    <property type="protein sequence ID" value="AWU77433.1"/>
    <property type="molecule type" value="Genomic_DNA"/>
</dbReference>
<reference evidence="13" key="2">
    <citation type="submission" date="2014-08" db="EMBL/GenBank/DDBJ databases">
        <title>Exploiting Issatchenkia orientalis SD108 for Succinic Acid Production.</title>
        <authorList>
            <person name="Xiao H."/>
            <person name="Shao Z."/>
            <person name="Jiang Y."/>
            <person name="Dole S."/>
            <person name="Zhao H."/>
        </authorList>
    </citation>
    <scope>NUCLEOTIDE SEQUENCE [LARGE SCALE GENOMIC DNA]</scope>
    <source>
        <strain evidence="13">SD108</strain>
    </source>
</reference>
<evidence type="ECO:0000313" key="13">
    <source>
        <dbReference type="EMBL" id="KGK38270.1"/>
    </source>
</evidence>
<dbReference type="PANTHER" id="PTHR10853:SF0">
    <property type="entry name" value="PROTEIN PELOTA HOMOLOG"/>
    <property type="match status" value="1"/>
</dbReference>
<dbReference type="NCBIfam" id="TIGR00111">
    <property type="entry name" value="pelota"/>
    <property type="match status" value="1"/>
</dbReference>
<dbReference type="Pfam" id="PF03465">
    <property type="entry name" value="eRF1_3"/>
    <property type="match status" value="1"/>
</dbReference>
<dbReference type="GO" id="GO:0070651">
    <property type="term" value="P:nonfunctional rRNA decay"/>
    <property type="evidence" value="ECO:0007669"/>
    <property type="project" value="TreeGrafter"/>
</dbReference>
<dbReference type="GO" id="GO:0005737">
    <property type="term" value="C:cytoplasm"/>
    <property type="evidence" value="ECO:0007669"/>
    <property type="project" value="UniProtKB-SubCell"/>
</dbReference>
<dbReference type="GO" id="GO:0006412">
    <property type="term" value="P:translation"/>
    <property type="evidence" value="ECO:0007669"/>
    <property type="project" value="UniProtKB-ARBA"/>
</dbReference>
<evidence type="ECO:0000256" key="5">
    <source>
        <dbReference type="ARBA" id="ARBA00022618"/>
    </source>
</evidence>
<keyword evidence="6 10" id="KW-0479">Metal-binding</keyword>
<evidence type="ECO:0000256" key="4">
    <source>
        <dbReference type="ARBA" id="ARBA00022490"/>
    </source>
</evidence>
<keyword evidence="15" id="KW-1185">Reference proteome</keyword>
<accession>A0A099P033</accession>
<dbReference type="AlphaFoldDB" id="A0A099P033"/>
<dbReference type="Proteomes" id="UP000029867">
    <property type="component" value="Unassembled WGS sequence"/>
</dbReference>
<dbReference type="eggNOG" id="KOG2869">
    <property type="taxonomic scope" value="Eukaryota"/>
</dbReference>
<comment type="subcellular location">
    <subcellularLocation>
        <location evidence="2 10">Cytoplasm</location>
    </subcellularLocation>
</comment>
<dbReference type="SUPFAM" id="SSF53137">
    <property type="entry name" value="Translational machinery components"/>
    <property type="match status" value="1"/>
</dbReference>
<dbReference type="Proteomes" id="UP000249293">
    <property type="component" value="Chromosome 4"/>
</dbReference>
<evidence type="ECO:0000256" key="1">
    <source>
        <dbReference type="ARBA" id="ARBA00001968"/>
    </source>
</evidence>
<keyword evidence="7" id="KW-0498">Mitosis</keyword>
<evidence type="ECO:0000256" key="9">
    <source>
        <dbReference type="ARBA" id="ARBA00023306"/>
    </source>
</evidence>
<proteinExistence type="inferred from homology"/>
<comment type="cofactor">
    <cofactor evidence="1 10">
        <name>a divalent metal cation</name>
        <dbReference type="ChEBI" id="CHEBI:60240"/>
    </cofactor>
</comment>
<sequence>MKLVSKTVTKNGGDIVLIPEDADDLWTLYNLITKNDEISLKTYRNIKPLGASGIPIPGAPAQRKLVKLTLNVIDSTFVASERELRVKGVTTNALAEVPLGSHHTATVMIKEPVKVHKDIWDSHDDELVDNACTLEAKAEVGAVVLEEGVSHICLISDSMTILRNKIEKSIPKKRRGDSSAHDKALNTFLQNTALGTMRHLDLLKLKAIIVASPGTLNKQLIEKIFLEIDKTSNKDLIRCKSKFMTANSSTGYLQALEEVLKDPSVKKQLTDTKVQKNVALFDEFTKNLNLDNYKSFYGESEVMKAIAIPGAVKTLLITDTLFKNDDVEKRKKYINIVESVKNNGGEVSVFSSLHDSGIQLDQLTGLAVILNYPIPDLEDSDDDDESIYQSD</sequence>
<dbReference type="InterPro" id="IPR038069">
    <property type="entry name" value="Pelota/DOM34_N"/>
</dbReference>
<dbReference type="GO" id="GO:1990533">
    <property type="term" value="C:Dom34-Hbs1 complex"/>
    <property type="evidence" value="ECO:0007669"/>
    <property type="project" value="UniProtKB-ARBA"/>
</dbReference>
<dbReference type="GO" id="GO:0051301">
    <property type="term" value="P:cell division"/>
    <property type="evidence" value="ECO:0007669"/>
    <property type="project" value="UniProtKB-KW"/>
</dbReference>
<dbReference type="GO" id="GO:0032790">
    <property type="term" value="P:ribosome disassembly"/>
    <property type="evidence" value="ECO:0007669"/>
    <property type="project" value="TreeGrafter"/>
</dbReference>
<keyword evidence="9" id="KW-0131">Cell cycle</keyword>
<protein>
    <recommendedName>
        <fullName evidence="10">Protein DOM34 homolog</fullName>
    </recommendedName>
</protein>
<evidence type="ECO:0000313" key="15">
    <source>
        <dbReference type="Proteomes" id="UP000249293"/>
    </source>
</evidence>
<dbReference type="GO" id="GO:0051321">
    <property type="term" value="P:meiotic cell cycle"/>
    <property type="evidence" value="ECO:0007669"/>
    <property type="project" value="UniProtKB-KW"/>
</dbReference>
<dbReference type="VEuPathDB" id="FungiDB:C5L36_0D01710"/>
<dbReference type="InterPro" id="IPR029064">
    <property type="entry name" value="Ribosomal_eL30-like_sf"/>
</dbReference>
<dbReference type="RefSeq" id="XP_029322910.1">
    <property type="nucleotide sequence ID" value="XM_029467050.1"/>
</dbReference>
<comment type="similarity">
    <text evidence="3 10">Belongs to the eukaryotic release factor 1 family. Pelota subfamily.</text>
</comment>
<keyword evidence="5" id="KW-0132">Cell division</keyword>
<keyword evidence="4 10" id="KW-0963">Cytoplasm</keyword>
<evidence type="ECO:0000256" key="2">
    <source>
        <dbReference type="ARBA" id="ARBA00004496"/>
    </source>
</evidence>
<evidence type="ECO:0000256" key="8">
    <source>
        <dbReference type="ARBA" id="ARBA00023254"/>
    </source>
</evidence>
<dbReference type="Gene3D" id="2.30.30.870">
    <property type="entry name" value="Pelota, domain A"/>
    <property type="match status" value="1"/>
</dbReference>
<dbReference type="FunFam" id="3.30.1330.30:FF:000008">
    <property type="entry name" value="Protein pelota homolog"/>
    <property type="match status" value="1"/>
</dbReference>
<dbReference type="Gene3D" id="3.30.1330.30">
    <property type="match status" value="1"/>
</dbReference>
<evidence type="ECO:0000259" key="11">
    <source>
        <dbReference type="SMART" id="SM01194"/>
    </source>
</evidence>
<dbReference type="InterPro" id="IPR004405">
    <property type="entry name" value="TF_pelota"/>
</dbReference>
<name>A0A099P033_PICKU</name>
<reference evidence="14" key="1">
    <citation type="journal article" date="2014" name="Microb. Cell Fact.">
        <title>Exploiting Issatchenkia orientalis SD108 for succinic acid production.</title>
        <authorList>
            <person name="Xiao H."/>
            <person name="Shao Z."/>
            <person name="Jiang Y."/>
            <person name="Dole S."/>
            <person name="Zhao H."/>
        </authorList>
    </citation>
    <scope>NUCLEOTIDE SEQUENCE [LARGE SCALE GENOMIC DNA]</scope>
    <source>
        <strain evidence="14">SD108</strain>
    </source>
</reference>
<dbReference type="HOGENOM" id="CLU_023334_3_1_1"/>
<dbReference type="EMBL" id="JQFK01000022">
    <property type="protein sequence ID" value="KGK38270.1"/>
    <property type="molecule type" value="Genomic_DNA"/>
</dbReference>
<dbReference type="InterPro" id="IPR005142">
    <property type="entry name" value="eRF1_3"/>
</dbReference>
<evidence type="ECO:0000256" key="6">
    <source>
        <dbReference type="ARBA" id="ARBA00022723"/>
    </source>
</evidence>
<dbReference type="GO" id="GO:0071025">
    <property type="term" value="P:RNA surveillance"/>
    <property type="evidence" value="ECO:0007669"/>
    <property type="project" value="InterPro"/>
</dbReference>
<gene>
    <name evidence="12" type="ORF">C5L36_0D01710</name>
    <name evidence="13" type="ORF">JL09_g2621</name>
</gene>
<dbReference type="InterPro" id="IPR005141">
    <property type="entry name" value="eRF1_2"/>
</dbReference>
<comment type="function">
    <text evidence="10">Component of the Dom34-Hbs1 complex, a complex that recognizes stalled ribosomes and triggers the No-Go Decay (NGD) pathway (PubMed:20890290). In the Dom34-Hbs1 complex, dom34 recognizes ribosomes stalled at the 3' end of an mRNA and engages stalled ribosomes by destabilizing mRNA in the mRNA channel. Following ribosome-binding, the Dom34-Hbs1 complex promotes the disassembly of stalled ribosomes, followed by degradation of damaged mRNAs as part of the NGD pathway.</text>
</comment>
<evidence type="ECO:0000313" key="12">
    <source>
        <dbReference type="EMBL" id="AWU77433.1"/>
    </source>
</evidence>
<evidence type="ECO:0000256" key="3">
    <source>
        <dbReference type="ARBA" id="ARBA00009504"/>
    </source>
</evidence>
<reference evidence="12 15" key="3">
    <citation type="submission" date="2018-06" db="EMBL/GenBank/DDBJ databases">
        <title>Population genomics shows no distinction between pathogenic Candida krusei and environmental Pichia kudriavzevii: One species, four names.</title>
        <authorList>
            <person name="Douglass A.P."/>
            <person name="Offei B."/>
            <person name="Braun-Galleani S."/>
            <person name="Coughlan A.Y."/>
            <person name="Martos A."/>
            <person name="Ortiz-Merino R.A."/>
            <person name="Byrne K.P."/>
            <person name="Wolfe K.H."/>
        </authorList>
    </citation>
    <scope>NUCLEOTIDE SEQUENCE [LARGE SCALE GENOMIC DNA]</scope>
    <source>
        <strain evidence="12 15">CBS573</strain>
    </source>
</reference>
<dbReference type="InterPro" id="IPR058547">
    <property type="entry name" value="Pelota_N"/>
</dbReference>
<evidence type="ECO:0000256" key="7">
    <source>
        <dbReference type="ARBA" id="ARBA00022776"/>
    </source>
</evidence>
<dbReference type="STRING" id="4909.A0A099P033"/>
<dbReference type="GO" id="GO:0070481">
    <property type="term" value="P:nuclear-transcribed mRNA catabolic process, non-stop decay"/>
    <property type="evidence" value="ECO:0007669"/>
    <property type="project" value="InterPro"/>
</dbReference>
<dbReference type="OrthoDB" id="10249111at2759"/>
<dbReference type="SUPFAM" id="SSF159065">
    <property type="entry name" value="Dom34/Pelota N-terminal domain-like"/>
    <property type="match status" value="1"/>
</dbReference>
<dbReference type="FunFam" id="3.30.420.60:FF:000004">
    <property type="entry name" value="Protein DOM34 homolog"/>
    <property type="match status" value="1"/>
</dbReference>
<dbReference type="GeneID" id="40385262"/>
<dbReference type="KEGG" id="pkz:C5L36_0D01710"/>
<keyword evidence="8" id="KW-0469">Meiosis</keyword>